<proteinExistence type="predicted"/>
<keyword evidence="2" id="KW-0732">Signal</keyword>
<dbReference type="AlphaFoldDB" id="A0A4U7B316"/>
<evidence type="ECO:0000313" key="3">
    <source>
        <dbReference type="EMBL" id="TKX21707.1"/>
    </source>
</evidence>
<feature type="chain" id="PRO_5020905932" evidence="2">
    <location>
        <begin position="24"/>
        <end position="302"/>
    </location>
</feature>
<evidence type="ECO:0000256" key="1">
    <source>
        <dbReference type="SAM" id="MobiDB-lite"/>
    </source>
</evidence>
<gene>
    <name evidence="3" type="ORF">C1H76_6203</name>
</gene>
<reference evidence="3 4" key="1">
    <citation type="submission" date="2018-02" db="EMBL/GenBank/DDBJ databases">
        <title>Draft genome sequences of Elsinoe sp., causing black scab on jojoba.</title>
        <authorList>
            <person name="Stodart B."/>
            <person name="Jeffress S."/>
            <person name="Ash G."/>
            <person name="Arun Chinnappa K."/>
        </authorList>
    </citation>
    <scope>NUCLEOTIDE SEQUENCE [LARGE SCALE GENOMIC DNA]</scope>
    <source>
        <strain evidence="3 4">Hillstone_2</strain>
    </source>
</reference>
<feature type="region of interest" description="Disordered" evidence="1">
    <location>
        <begin position="28"/>
        <end position="60"/>
    </location>
</feature>
<feature type="compositionally biased region" description="Polar residues" evidence="1">
    <location>
        <begin position="31"/>
        <end position="47"/>
    </location>
</feature>
<accession>A0A4U7B316</accession>
<dbReference type="Proteomes" id="UP000308133">
    <property type="component" value="Unassembled WGS sequence"/>
</dbReference>
<evidence type="ECO:0000313" key="4">
    <source>
        <dbReference type="Proteomes" id="UP000308133"/>
    </source>
</evidence>
<comment type="caution">
    <text evidence="3">The sequence shown here is derived from an EMBL/GenBank/DDBJ whole genome shotgun (WGS) entry which is preliminary data.</text>
</comment>
<sequence length="302" mass="31688">MYKPLLPLKALISLFVLFQLVTCLPSGRGTPVSSSSTGKRPATSSGPVSEPKKQKPAGFPASIQMDKISGFRETDATFQKFVPHSSFDPPMTDERVVQRAKDHYSWLESQNRAPNTYTDSNGKLHCAGQMVSVTNVPGVGCGASSLPRSSATKTIKESEAPVSRKGLKGAEGDAHAEDGANREAEKRTKMTGDKFPEGTTSASWGHQPQDYERTGKTFQLKKGPDGEPVPSHAIAPCDGSRKDGTSRSPSCVAVQERLGIKSLTAPGSNVAPSKQVDAAGPAGQASSADPKAQGSTPAPAGQ</sequence>
<organism evidence="3 4">
    <name type="scientific">Elsinoe australis</name>
    <dbReference type="NCBI Taxonomy" id="40998"/>
    <lineage>
        <taxon>Eukaryota</taxon>
        <taxon>Fungi</taxon>
        <taxon>Dikarya</taxon>
        <taxon>Ascomycota</taxon>
        <taxon>Pezizomycotina</taxon>
        <taxon>Dothideomycetes</taxon>
        <taxon>Dothideomycetidae</taxon>
        <taxon>Myriangiales</taxon>
        <taxon>Elsinoaceae</taxon>
        <taxon>Elsinoe</taxon>
    </lineage>
</organism>
<protein>
    <submittedName>
        <fullName evidence="3">Uncharacterized protein</fullName>
    </submittedName>
</protein>
<feature type="region of interest" description="Disordered" evidence="1">
    <location>
        <begin position="144"/>
        <end position="302"/>
    </location>
</feature>
<feature type="signal peptide" evidence="2">
    <location>
        <begin position="1"/>
        <end position="23"/>
    </location>
</feature>
<name>A0A4U7B316_9PEZI</name>
<dbReference type="EMBL" id="PTQR01000080">
    <property type="protein sequence ID" value="TKX21707.1"/>
    <property type="molecule type" value="Genomic_DNA"/>
</dbReference>
<feature type="compositionally biased region" description="Basic and acidic residues" evidence="1">
    <location>
        <begin position="168"/>
        <end position="196"/>
    </location>
</feature>
<evidence type="ECO:0000256" key="2">
    <source>
        <dbReference type="SAM" id="SignalP"/>
    </source>
</evidence>